<dbReference type="Pfam" id="PF12697">
    <property type="entry name" value="Abhydrolase_6"/>
    <property type="match status" value="1"/>
</dbReference>
<dbReference type="Gene3D" id="3.40.50.1820">
    <property type="entry name" value="alpha/beta hydrolase"/>
    <property type="match status" value="1"/>
</dbReference>
<dbReference type="PANTHER" id="PTHR46438">
    <property type="entry name" value="ALPHA/BETA-HYDROLASES SUPERFAMILY PROTEIN"/>
    <property type="match status" value="1"/>
</dbReference>
<sequence>MRETPNRRFTRSAGPAAKALALLPLAAAGAWIAASHLRRNRPALPPALSGRRRVLRTKAGAVSFYASDTRAGVPLLLIHSVNAAANAYEVRPLYEHYRTRRPVYALDLPGFGFSERSDRSYTPRLMTDAIHAITAEIRNRHGGPAIDTLALSLPSAYLARAALERPSDYASLAMISPPGFDDRLSGFGPDGCDRRKPLAREIVGFPLWGRPLFDALVSRPSMRYFLERTWGSKDIDEGLLEYDQLSVRQPGAEYAPFSFLSGYLFPTDVTRLYEKLRLPVWMLRGARGDFVDYDRIGEAVARPNWTVRRLPTGAFPHFEDGKAVFQLYDDFLRRIG</sequence>
<dbReference type="SUPFAM" id="SSF53474">
    <property type="entry name" value="alpha/beta-Hydrolases"/>
    <property type="match status" value="1"/>
</dbReference>
<keyword evidence="3" id="KW-1185">Reference proteome</keyword>
<proteinExistence type="predicted"/>
<dbReference type="PANTHER" id="PTHR46438:SF2">
    <property type="entry name" value="ALPHA_BETA-HYDROLASES SUPERFAMILY PROTEIN"/>
    <property type="match status" value="1"/>
</dbReference>
<keyword evidence="2" id="KW-0378">Hydrolase</keyword>
<feature type="domain" description="AB hydrolase-1" evidence="1">
    <location>
        <begin position="75"/>
        <end position="326"/>
    </location>
</feature>
<evidence type="ECO:0000259" key="1">
    <source>
        <dbReference type="Pfam" id="PF12697"/>
    </source>
</evidence>
<dbReference type="AlphaFoldDB" id="A0A512ILE6"/>
<dbReference type="InterPro" id="IPR029058">
    <property type="entry name" value="AB_hydrolase_fold"/>
</dbReference>
<comment type="caution">
    <text evidence="2">The sequence shown here is derived from an EMBL/GenBank/DDBJ whole genome shotgun (WGS) entry which is preliminary data.</text>
</comment>
<dbReference type="InterPro" id="IPR000073">
    <property type="entry name" value="AB_hydrolase_1"/>
</dbReference>
<dbReference type="Proteomes" id="UP000321258">
    <property type="component" value="Unassembled WGS sequence"/>
</dbReference>
<protein>
    <submittedName>
        <fullName evidence="2">Alpha/beta hydrolase</fullName>
    </submittedName>
</protein>
<dbReference type="OrthoDB" id="9808398at2"/>
<reference evidence="2 3" key="1">
    <citation type="submission" date="2019-07" db="EMBL/GenBank/DDBJ databases">
        <title>Whole genome shotgun sequence of Methylobacterium haplocladii NBRC 107714.</title>
        <authorList>
            <person name="Hosoyama A."/>
            <person name="Uohara A."/>
            <person name="Ohji S."/>
            <person name="Ichikawa N."/>
        </authorList>
    </citation>
    <scope>NUCLEOTIDE SEQUENCE [LARGE SCALE GENOMIC DNA]</scope>
    <source>
        <strain evidence="2 3">NBRC 107714</strain>
    </source>
</reference>
<gene>
    <name evidence="2" type="ORF">MHA02_08600</name>
</gene>
<dbReference type="RefSeq" id="WP_147076870.1">
    <property type="nucleotide sequence ID" value="NZ_BJZT01000007.1"/>
</dbReference>
<organism evidence="2 3">
    <name type="scientific">Methylobacterium haplocladii</name>
    <dbReference type="NCBI Taxonomy" id="1176176"/>
    <lineage>
        <taxon>Bacteria</taxon>
        <taxon>Pseudomonadati</taxon>
        <taxon>Pseudomonadota</taxon>
        <taxon>Alphaproteobacteria</taxon>
        <taxon>Hyphomicrobiales</taxon>
        <taxon>Methylobacteriaceae</taxon>
        <taxon>Methylobacterium</taxon>
    </lineage>
</organism>
<evidence type="ECO:0000313" key="3">
    <source>
        <dbReference type="Proteomes" id="UP000321258"/>
    </source>
</evidence>
<dbReference type="EMBL" id="BJZT01000007">
    <property type="protein sequence ID" value="GEO98472.1"/>
    <property type="molecule type" value="Genomic_DNA"/>
</dbReference>
<accession>A0A512ILE6</accession>
<evidence type="ECO:0000313" key="2">
    <source>
        <dbReference type="EMBL" id="GEO98472.1"/>
    </source>
</evidence>
<dbReference type="GO" id="GO:0016787">
    <property type="term" value="F:hydrolase activity"/>
    <property type="evidence" value="ECO:0007669"/>
    <property type="project" value="UniProtKB-KW"/>
</dbReference>
<name>A0A512ILE6_9HYPH</name>